<dbReference type="PRINTS" id="PR01163">
    <property type="entry name" value="BETATUBULIN"/>
</dbReference>
<comment type="subcellular location">
    <subcellularLocation>
        <location evidence="2">Cytoplasm</location>
        <location evidence="2">Cytoskeleton</location>
    </subcellularLocation>
</comment>
<dbReference type="SUPFAM" id="SSF52490">
    <property type="entry name" value="Tubulin nucleotide-binding domain-like"/>
    <property type="match status" value="1"/>
</dbReference>
<evidence type="ECO:0000256" key="1">
    <source>
        <dbReference type="ARBA" id="ARBA00001946"/>
    </source>
</evidence>
<comment type="caution">
    <text evidence="14">The sequence shown here is derived from an EMBL/GenBank/DDBJ whole genome shotgun (WGS) entry which is preliminary data.</text>
</comment>
<name>A0A2S7Y0J2_BEABA</name>
<dbReference type="Gene3D" id="3.40.50.1440">
    <property type="entry name" value="Tubulin/FtsZ, GTPase domain"/>
    <property type="match status" value="1"/>
</dbReference>
<dbReference type="PANTHER" id="PTHR11588">
    <property type="entry name" value="TUBULIN"/>
    <property type="match status" value="1"/>
</dbReference>
<evidence type="ECO:0000256" key="3">
    <source>
        <dbReference type="ARBA" id="ARBA00009636"/>
    </source>
</evidence>
<dbReference type="GO" id="GO:0005525">
    <property type="term" value="F:GTP binding"/>
    <property type="evidence" value="ECO:0007669"/>
    <property type="project" value="UniProtKB-UniRule"/>
</dbReference>
<proteinExistence type="inferred from homology"/>
<evidence type="ECO:0000256" key="4">
    <source>
        <dbReference type="ARBA" id="ARBA00011747"/>
    </source>
</evidence>
<reference evidence="14 15" key="1">
    <citation type="submission" date="2016-07" db="EMBL/GenBank/DDBJ databases">
        <title>Comparative genomics of the entomopathogenic fungus Beauveria bassiana.</title>
        <authorList>
            <person name="Valero Jimenez C.A."/>
            <person name="Zwaan B.J."/>
            <person name="Van Kan J.A."/>
            <person name="Takken W."/>
            <person name="Debets A.J."/>
            <person name="Schoustra S.E."/>
            <person name="Koenraadt C.J."/>
        </authorList>
    </citation>
    <scope>NUCLEOTIDE SEQUENCE [LARGE SCALE GENOMIC DNA]</scope>
    <source>
        <strain evidence="14 15">ARSEF 8028</strain>
    </source>
</reference>
<comment type="function">
    <text evidence="11 12">Tubulin is the major constituent of microtubules, a cylinder consisting of laterally associated linear protofilaments composed of alpha- and beta-tubulin heterodimers. Microtubules grow by the addition of GTP-tubulin dimers to the microtubule end, where a stabilizing cap forms. Below the cap, tubulin dimers are in GDP-bound state, owing to GTPase activity of alpha-tubulin.</text>
</comment>
<dbReference type="PRINTS" id="PR01161">
    <property type="entry name" value="TUBULIN"/>
</dbReference>
<dbReference type="InterPro" id="IPR002453">
    <property type="entry name" value="Beta_tubulin"/>
</dbReference>
<comment type="subunit">
    <text evidence="4 12">Dimer of alpha and beta chains. A typical microtubule is a hollow water-filled tube with an outer diameter of 25 nm and an inner diameter of 15 nM. Alpha-beta heterodimers associate head-to-tail to form protofilaments running lengthwise along the microtubule wall with the beta-tubulin subunit facing the microtubule plus end conferring a structural polarity. Microtubules usually have 13 protofilaments but different protofilament numbers can be found in some organisms and specialized cells.</text>
</comment>
<keyword evidence="8" id="KW-0460">Magnesium</keyword>
<evidence type="ECO:0000256" key="5">
    <source>
        <dbReference type="ARBA" id="ARBA00022701"/>
    </source>
</evidence>
<dbReference type="GO" id="GO:0046872">
    <property type="term" value="F:metal ion binding"/>
    <property type="evidence" value="ECO:0007669"/>
    <property type="project" value="UniProtKB-KW"/>
</dbReference>
<evidence type="ECO:0000256" key="2">
    <source>
        <dbReference type="ARBA" id="ARBA00004245"/>
    </source>
</evidence>
<accession>A0A2S7Y0J2</accession>
<keyword evidence="9 12" id="KW-0342">GTP-binding</keyword>
<sequence>MPEIVQIQVGQCGNQIGTAFWQTILGEHGIDNDGIYHGDNEERIARANVYFHENAGRKYVPRVVLVDLEPGTMDAVRASPLAKLFRPDNFVFGQSSAANNWAKGHYTEGAELVDDAVDVIRREAEQCDCLQGFQLTHSLGGGTGSGMGTLLLAKIREEFPDRMMATFSVLPSSETSDTVVEPYNTTLSIHQLVENSDATFCIDNQALDNICKRSLKLANPTNNDLNHLISHVMSGISTSLRFPGQLNSDIRKMSHSHAFTSFWLASPLDKPSIVCIPLQYGSQSHAANDGSSEYDGRFGLP</sequence>
<evidence type="ECO:0000256" key="7">
    <source>
        <dbReference type="ARBA" id="ARBA00022741"/>
    </source>
</evidence>
<evidence type="ECO:0000256" key="8">
    <source>
        <dbReference type="ARBA" id="ARBA00022842"/>
    </source>
</evidence>
<gene>
    <name evidence="14" type="ORF">BB8028_0002g00020</name>
</gene>
<keyword evidence="6" id="KW-0479">Metal-binding</keyword>
<evidence type="ECO:0000256" key="6">
    <source>
        <dbReference type="ARBA" id="ARBA00022723"/>
    </source>
</evidence>
<dbReference type="GO" id="GO:0003924">
    <property type="term" value="F:GTPase activity"/>
    <property type="evidence" value="ECO:0007669"/>
    <property type="project" value="InterPro"/>
</dbReference>
<evidence type="ECO:0000313" key="14">
    <source>
        <dbReference type="EMBL" id="PQK09677.1"/>
    </source>
</evidence>
<evidence type="ECO:0000313" key="15">
    <source>
        <dbReference type="Proteomes" id="UP000237441"/>
    </source>
</evidence>
<comment type="cofactor">
    <cofactor evidence="1">
        <name>Mg(2+)</name>
        <dbReference type="ChEBI" id="CHEBI:18420"/>
    </cofactor>
</comment>
<keyword evidence="7 12" id="KW-0547">Nucleotide-binding</keyword>
<dbReference type="Proteomes" id="UP000237441">
    <property type="component" value="Unassembled WGS sequence"/>
</dbReference>
<dbReference type="InterPro" id="IPR036525">
    <property type="entry name" value="Tubulin/FtsZ_GTPase_sf"/>
</dbReference>
<evidence type="ECO:0000256" key="10">
    <source>
        <dbReference type="ARBA" id="ARBA00023212"/>
    </source>
</evidence>
<dbReference type="GO" id="GO:0005200">
    <property type="term" value="F:structural constituent of cytoskeleton"/>
    <property type="evidence" value="ECO:0007669"/>
    <property type="project" value="InterPro"/>
</dbReference>
<dbReference type="Pfam" id="PF00091">
    <property type="entry name" value="Tubulin"/>
    <property type="match status" value="1"/>
</dbReference>
<keyword evidence="10" id="KW-0963">Cytoplasm</keyword>
<dbReference type="EMBL" id="JRHA01000002">
    <property type="protein sequence ID" value="PQK09677.1"/>
    <property type="molecule type" value="Genomic_DNA"/>
</dbReference>
<protein>
    <recommendedName>
        <fullName evidence="12">Tubulin beta chain</fullName>
    </recommendedName>
</protein>
<dbReference type="FunFam" id="3.40.50.1440:FF:000006">
    <property type="entry name" value="Tubulin beta chain"/>
    <property type="match status" value="1"/>
</dbReference>
<evidence type="ECO:0000256" key="11">
    <source>
        <dbReference type="ARBA" id="ARBA00034296"/>
    </source>
</evidence>
<keyword evidence="5 12" id="KW-0493">Microtubule</keyword>
<dbReference type="GO" id="GO:0005874">
    <property type="term" value="C:microtubule"/>
    <property type="evidence" value="ECO:0007669"/>
    <property type="project" value="UniProtKB-KW"/>
</dbReference>
<keyword evidence="10" id="KW-0206">Cytoskeleton</keyword>
<comment type="similarity">
    <text evidence="3 12">Belongs to the tubulin family.</text>
</comment>
<feature type="domain" description="Tubulin/FtsZ GTPase" evidence="13">
    <location>
        <begin position="47"/>
        <end position="244"/>
    </location>
</feature>
<dbReference type="InterPro" id="IPR003008">
    <property type="entry name" value="Tubulin_FtsZ_GTPase"/>
</dbReference>
<dbReference type="InterPro" id="IPR017975">
    <property type="entry name" value="Tubulin_CS"/>
</dbReference>
<dbReference type="GO" id="GO:0007017">
    <property type="term" value="P:microtubule-based process"/>
    <property type="evidence" value="ECO:0007669"/>
    <property type="project" value="InterPro"/>
</dbReference>
<dbReference type="InterPro" id="IPR000217">
    <property type="entry name" value="Tubulin"/>
</dbReference>
<dbReference type="CDD" id="cd02187">
    <property type="entry name" value="beta_tubulin"/>
    <property type="match status" value="1"/>
</dbReference>
<dbReference type="SMART" id="SM00864">
    <property type="entry name" value="Tubulin"/>
    <property type="match status" value="1"/>
</dbReference>
<dbReference type="AlphaFoldDB" id="A0A2S7Y0J2"/>
<evidence type="ECO:0000256" key="9">
    <source>
        <dbReference type="ARBA" id="ARBA00023134"/>
    </source>
</evidence>
<dbReference type="PROSITE" id="PS00227">
    <property type="entry name" value="TUBULIN"/>
    <property type="match status" value="1"/>
</dbReference>
<evidence type="ECO:0000259" key="13">
    <source>
        <dbReference type="SMART" id="SM00864"/>
    </source>
</evidence>
<evidence type="ECO:0000256" key="12">
    <source>
        <dbReference type="RuleBase" id="RU000352"/>
    </source>
</evidence>
<dbReference type="OrthoDB" id="1662883at2759"/>
<organism evidence="14 15">
    <name type="scientific">Beauveria bassiana</name>
    <name type="common">White muscardine disease fungus</name>
    <name type="synonym">Tritirachium shiotae</name>
    <dbReference type="NCBI Taxonomy" id="176275"/>
    <lineage>
        <taxon>Eukaryota</taxon>
        <taxon>Fungi</taxon>
        <taxon>Dikarya</taxon>
        <taxon>Ascomycota</taxon>
        <taxon>Pezizomycotina</taxon>
        <taxon>Sordariomycetes</taxon>
        <taxon>Hypocreomycetidae</taxon>
        <taxon>Hypocreales</taxon>
        <taxon>Cordycipitaceae</taxon>
        <taxon>Beauveria</taxon>
    </lineage>
</organism>